<protein>
    <submittedName>
        <fullName evidence="2">Phospholipid-transporting ATPase IH</fullName>
    </submittedName>
</protein>
<feature type="region of interest" description="Disordered" evidence="1">
    <location>
        <begin position="1"/>
        <end position="65"/>
    </location>
</feature>
<comment type="caution">
    <text evidence="2">The sequence shown here is derived from an EMBL/GenBank/DDBJ whole genome shotgun (WGS) entry which is preliminary data.</text>
</comment>
<organism evidence="2 3">
    <name type="scientific">Dissostichus eleginoides</name>
    <name type="common">Patagonian toothfish</name>
    <name type="synonym">Dissostichus amissus</name>
    <dbReference type="NCBI Taxonomy" id="100907"/>
    <lineage>
        <taxon>Eukaryota</taxon>
        <taxon>Metazoa</taxon>
        <taxon>Chordata</taxon>
        <taxon>Craniata</taxon>
        <taxon>Vertebrata</taxon>
        <taxon>Euteleostomi</taxon>
        <taxon>Actinopterygii</taxon>
        <taxon>Neopterygii</taxon>
        <taxon>Teleostei</taxon>
        <taxon>Neoteleostei</taxon>
        <taxon>Acanthomorphata</taxon>
        <taxon>Eupercaria</taxon>
        <taxon>Perciformes</taxon>
        <taxon>Notothenioidei</taxon>
        <taxon>Nototheniidae</taxon>
        <taxon>Dissostichus</taxon>
    </lineage>
</organism>
<reference evidence="2" key="1">
    <citation type="submission" date="2023-04" db="EMBL/GenBank/DDBJ databases">
        <title>Chromosome-level genome of Chaenocephalus aceratus.</title>
        <authorList>
            <person name="Park H."/>
        </authorList>
    </citation>
    <scope>NUCLEOTIDE SEQUENCE</scope>
    <source>
        <strain evidence="2">DE</strain>
        <tissue evidence="2">Muscle</tissue>
    </source>
</reference>
<proteinExistence type="predicted"/>
<evidence type="ECO:0000313" key="2">
    <source>
        <dbReference type="EMBL" id="KAK1894204.1"/>
    </source>
</evidence>
<gene>
    <name evidence="2" type="ORF">KUDE01_019663</name>
</gene>
<evidence type="ECO:0000256" key="1">
    <source>
        <dbReference type="SAM" id="MobiDB-lite"/>
    </source>
</evidence>
<name>A0AAD9C4F8_DISEL</name>
<dbReference type="Proteomes" id="UP001228049">
    <property type="component" value="Unassembled WGS sequence"/>
</dbReference>
<evidence type="ECO:0000313" key="3">
    <source>
        <dbReference type="Proteomes" id="UP001228049"/>
    </source>
</evidence>
<dbReference type="AlphaFoldDB" id="A0AAD9C4F8"/>
<feature type="compositionally biased region" description="Basic residues" evidence="1">
    <location>
        <begin position="9"/>
        <end position="19"/>
    </location>
</feature>
<accession>A0AAD9C4F8</accession>
<sequence length="79" mass="9065">MGYNPPSWRRPHHTTHNHKGSQQTRLHHSPVANGRNQHRRQPTGEHHRTVVSDQPQPASPLTKPFDIEELETAMGKLKP</sequence>
<dbReference type="EMBL" id="JASDAP010000011">
    <property type="protein sequence ID" value="KAK1894204.1"/>
    <property type="molecule type" value="Genomic_DNA"/>
</dbReference>
<keyword evidence="3" id="KW-1185">Reference proteome</keyword>